<reference evidence="4" key="2">
    <citation type="submission" date="2016-10" db="EMBL/GenBank/DDBJ databases">
        <authorList>
            <person name="Varghese N."/>
        </authorList>
    </citation>
    <scope>NUCLEOTIDE SEQUENCE [LARGE SCALE GENOMIC DNA]</scope>
    <source>
        <strain evidence="4">92MFCol6.1</strain>
    </source>
</reference>
<dbReference type="GeneID" id="64106777"/>
<dbReference type="Proteomes" id="UP000191133">
    <property type="component" value="Unassembled WGS sequence"/>
</dbReference>
<accession>A0A1W1H2G8</accession>
<feature type="chain" id="PRO_5010731687" evidence="1">
    <location>
        <begin position="25"/>
        <end position="137"/>
    </location>
</feature>
<sequence>MAATPTLAVAAALVLLLASGPATAAPDHRCLSGGRDNTIHLEWRWLDDGRADVRYAGHSERLPLRRVSEQTTVLDEDRPYQFDTVWEERVDGRINGHYTLSTQGARIYSFSYVRARDGRRTDFDEDVNAFQDDGCHW</sequence>
<evidence type="ECO:0000313" key="5">
    <source>
        <dbReference type="Proteomes" id="UP001174315"/>
    </source>
</evidence>
<keyword evidence="5" id="KW-1185">Reference proteome</keyword>
<reference evidence="2" key="3">
    <citation type="submission" date="2023-07" db="EMBL/GenBank/DDBJ databases">
        <title>Stenotrophomonas isolates from soil.</title>
        <authorList>
            <person name="Sharma V."/>
            <person name="Zur-Pinska J."/>
            <person name="Hay A.G."/>
        </authorList>
    </citation>
    <scope>NUCLEOTIDE SEQUENCE</scope>
    <source>
        <strain evidence="2">C2</strain>
    </source>
</reference>
<proteinExistence type="predicted"/>
<protein>
    <submittedName>
        <fullName evidence="3">Uncharacterized protein</fullName>
    </submittedName>
</protein>
<dbReference type="RefSeq" id="WP_025875608.1">
    <property type="nucleotide sequence ID" value="NZ_CBXW010000007.1"/>
</dbReference>
<evidence type="ECO:0000313" key="3">
    <source>
        <dbReference type="EMBL" id="SLM25674.1"/>
    </source>
</evidence>
<organism evidence="3 4">
    <name type="scientific">Stenotrophomonas indicatrix</name>
    <dbReference type="NCBI Taxonomy" id="2045451"/>
    <lineage>
        <taxon>Bacteria</taxon>
        <taxon>Pseudomonadati</taxon>
        <taxon>Pseudomonadota</taxon>
        <taxon>Gammaproteobacteria</taxon>
        <taxon>Lysobacterales</taxon>
        <taxon>Lysobacteraceae</taxon>
        <taxon>Stenotrophomonas</taxon>
    </lineage>
</organism>
<dbReference type="AlphaFoldDB" id="A0A1W1H2G8"/>
<dbReference type="Proteomes" id="UP001174315">
    <property type="component" value="Unassembled WGS sequence"/>
</dbReference>
<gene>
    <name evidence="2" type="ORF">Q0S36_19400</name>
    <name evidence="3" type="ORF">SAMN04488690_3426</name>
</gene>
<name>A0A1W1H2G8_9GAMM</name>
<keyword evidence="1" id="KW-0732">Signal</keyword>
<dbReference type="EMBL" id="JAUKNN010000071">
    <property type="protein sequence ID" value="MDN8671515.1"/>
    <property type="molecule type" value="Genomic_DNA"/>
</dbReference>
<evidence type="ECO:0000313" key="2">
    <source>
        <dbReference type="EMBL" id="MDN8671515.1"/>
    </source>
</evidence>
<dbReference type="EMBL" id="FWEU01000005">
    <property type="protein sequence ID" value="SLM25674.1"/>
    <property type="molecule type" value="Genomic_DNA"/>
</dbReference>
<feature type="signal peptide" evidence="1">
    <location>
        <begin position="1"/>
        <end position="24"/>
    </location>
</feature>
<evidence type="ECO:0000256" key="1">
    <source>
        <dbReference type="SAM" id="SignalP"/>
    </source>
</evidence>
<evidence type="ECO:0000313" key="4">
    <source>
        <dbReference type="Proteomes" id="UP000191133"/>
    </source>
</evidence>
<reference evidence="3" key="1">
    <citation type="submission" date="2016-10" db="EMBL/GenBank/DDBJ databases">
        <authorList>
            <person name="de Groot N.N."/>
        </authorList>
    </citation>
    <scope>NUCLEOTIDE SEQUENCE [LARGE SCALE GENOMIC DNA]</scope>
    <source>
        <strain evidence="3">92MFCol6.1</strain>
    </source>
</reference>